<comment type="caution">
    <text evidence="2">The sequence shown here is derived from an EMBL/GenBank/DDBJ whole genome shotgun (WGS) entry which is preliminary data.</text>
</comment>
<dbReference type="OrthoDB" id="9812295at2"/>
<dbReference type="GO" id="GO:0005829">
    <property type="term" value="C:cytosol"/>
    <property type="evidence" value="ECO:0007669"/>
    <property type="project" value="TreeGrafter"/>
</dbReference>
<dbReference type="PANTHER" id="PTHR30543">
    <property type="entry name" value="CHROMATE REDUCTASE"/>
    <property type="match status" value="1"/>
</dbReference>
<dbReference type="EMBL" id="VOSM01000001">
    <property type="protein sequence ID" value="TXD39350.1"/>
    <property type="molecule type" value="Genomic_DNA"/>
</dbReference>
<dbReference type="SUPFAM" id="SSF52218">
    <property type="entry name" value="Flavoproteins"/>
    <property type="match status" value="1"/>
</dbReference>
<dbReference type="InterPro" id="IPR029039">
    <property type="entry name" value="Flavoprotein-like_sf"/>
</dbReference>
<dbReference type="Proteomes" id="UP000321412">
    <property type="component" value="Unassembled WGS sequence"/>
</dbReference>
<dbReference type="PANTHER" id="PTHR30543:SF21">
    <property type="entry name" value="NAD(P)H-DEPENDENT FMN REDUCTASE LOT6"/>
    <property type="match status" value="1"/>
</dbReference>
<dbReference type="Gene3D" id="3.40.50.360">
    <property type="match status" value="1"/>
</dbReference>
<gene>
    <name evidence="2" type="ORF">FRC98_02835</name>
</gene>
<evidence type="ECO:0000259" key="1">
    <source>
        <dbReference type="Pfam" id="PF03358"/>
    </source>
</evidence>
<accession>A0A5C6XK78</accession>
<dbReference type="GO" id="GO:0010181">
    <property type="term" value="F:FMN binding"/>
    <property type="evidence" value="ECO:0007669"/>
    <property type="project" value="TreeGrafter"/>
</dbReference>
<feature type="domain" description="NADPH-dependent FMN reductase-like" evidence="1">
    <location>
        <begin position="4"/>
        <end position="152"/>
    </location>
</feature>
<evidence type="ECO:0000313" key="3">
    <source>
        <dbReference type="Proteomes" id="UP000321412"/>
    </source>
</evidence>
<proteinExistence type="predicted"/>
<dbReference type="InterPro" id="IPR050712">
    <property type="entry name" value="NAD(P)H-dep_reductase"/>
</dbReference>
<organism evidence="2 3">
    <name type="scientific">Lujinxingia vulgaris</name>
    <dbReference type="NCBI Taxonomy" id="2600176"/>
    <lineage>
        <taxon>Bacteria</taxon>
        <taxon>Deltaproteobacteria</taxon>
        <taxon>Bradymonadales</taxon>
        <taxon>Lujinxingiaceae</taxon>
        <taxon>Lujinxingia</taxon>
    </lineage>
</organism>
<keyword evidence="3" id="KW-1185">Reference proteome</keyword>
<dbReference type="InterPro" id="IPR005025">
    <property type="entry name" value="FMN_Rdtase-like_dom"/>
</dbReference>
<dbReference type="AlphaFoldDB" id="A0A5C6XK78"/>
<protein>
    <submittedName>
        <fullName evidence="2">NAD(P)H-dependent oxidoreductase</fullName>
    </submittedName>
</protein>
<name>A0A5C6XK78_9DELT</name>
<dbReference type="RefSeq" id="WP_146979777.1">
    <property type="nucleotide sequence ID" value="NZ_VOSM01000001.1"/>
</dbReference>
<sequence>MALKVMGFAASLRQNSHNGKLFEVAASLLDAMEGVEVDRRSFAEFEMPLYNQDLQEEGFPEGAERMKAAVEAADALLLVTPEYNYSIPGNLKNALDWLSRYRPGPLRDKPLLLMSASPSMIGGNRGLWQTRIPLESMGAVVSPRMFGLSMAHQAFEDDGSLKSAELNEQLDGLLADFVEFARALTRA</sequence>
<reference evidence="2 3" key="1">
    <citation type="submission" date="2019-08" db="EMBL/GenBank/DDBJ databases">
        <title>Bradymonadales sp. TMQ4.</title>
        <authorList>
            <person name="Liang Q."/>
        </authorList>
    </citation>
    <scope>NUCLEOTIDE SEQUENCE [LARGE SCALE GENOMIC DNA]</scope>
    <source>
        <strain evidence="2 3">TMQ4</strain>
    </source>
</reference>
<dbReference type="GO" id="GO:0016491">
    <property type="term" value="F:oxidoreductase activity"/>
    <property type="evidence" value="ECO:0007669"/>
    <property type="project" value="InterPro"/>
</dbReference>
<dbReference type="Pfam" id="PF03358">
    <property type="entry name" value="FMN_red"/>
    <property type="match status" value="1"/>
</dbReference>
<evidence type="ECO:0000313" key="2">
    <source>
        <dbReference type="EMBL" id="TXD39350.1"/>
    </source>
</evidence>